<evidence type="ECO:0000256" key="2">
    <source>
        <dbReference type="ARBA" id="ARBA00022857"/>
    </source>
</evidence>
<keyword evidence="2" id="KW-0521">NADP</keyword>
<dbReference type="GeneID" id="9587400"/>
<dbReference type="InterPro" id="IPR036812">
    <property type="entry name" value="NAD(P)_OxRdtase_dom_sf"/>
</dbReference>
<evidence type="ECO:0000256" key="5">
    <source>
        <dbReference type="PIRSR" id="PIRSR000097-2"/>
    </source>
</evidence>
<dbReference type="PIRSF" id="PIRSF000097">
    <property type="entry name" value="AKR"/>
    <property type="match status" value="1"/>
</dbReference>
<evidence type="ECO:0000259" key="8">
    <source>
        <dbReference type="Pfam" id="PF00248"/>
    </source>
</evidence>
<dbReference type="RefSeq" id="XP_003035750.1">
    <property type="nucleotide sequence ID" value="XM_003035704.1"/>
</dbReference>
<evidence type="ECO:0000313" key="10">
    <source>
        <dbReference type="Proteomes" id="UP000007431"/>
    </source>
</evidence>
<evidence type="ECO:0000256" key="1">
    <source>
        <dbReference type="ARBA" id="ARBA00007905"/>
    </source>
</evidence>
<dbReference type="KEGG" id="scm:SCHCO_01117717"/>
<organism evidence="10">
    <name type="scientific">Schizophyllum commune (strain H4-8 / FGSC 9210)</name>
    <name type="common">Split gill fungus</name>
    <dbReference type="NCBI Taxonomy" id="578458"/>
    <lineage>
        <taxon>Eukaryota</taxon>
        <taxon>Fungi</taxon>
        <taxon>Dikarya</taxon>
        <taxon>Basidiomycota</taxon>
        <taxon>Agaricomycotina</taxon>
        <taxon>Agaricomycetes</taxon>
        <taxon>Agaricomycetidae</taxon>
        <taxon>Agaricales</taxon>
        <taxon>Schizophyllaceae</taxon>
        <taxon>Schizophyllum</taxon>
    </lineage>
</organism>
<feature type="transmembrane region" description="Helical" evidence="7">
    <location>
        <begin position="322"/>
        <end position="341"/>
    </location>
</feature>
<dbReference type="PROSITE" id="PS00062">
    <property type="entry name" value="ALDOKETO_REDUCTASE_2"/>
    <property type="match status" value="1"/>
</dbReference>
<dbReference type="AlphaFoldDB" id="D8PVD1"/>
<protein>
    <recommendedName>
        <fullName evidence="8">NADP-dependent oxidoreductase domain-containing protein</fullName>
    </recommendedName>
</protein>
<dbReference type="PANTHER" id="PTHR43827:SF3">
    <property type="entry name" value="NADP-DEPENDENT OXIDOREDUCTASE DOMAIN-CONTAINING PROTEIN"/>
    <property type="match status" value="1"/>
</dbReference>
<evidence type="ECO:0000256" key="4">
    <source>
        <dbReference type="PIRSR" id="PIRSR000097-1"/>
    </source>
</evidence>
<evidence type="ECO:0000313" key="9">
    <source>
        <dbReference type="EMBL" id="EFJ00848.1"/>
    </source>
</evidence>
<dbReference type="PANTHER" id="PTHR43827">
    <property type="entry name" value="2,5-DIKETO-D-GLUCONIC ACID REDUCTASE"/>
    <property type="match status" value="1"/>
</dbReference>
<dbReference type="OrthoDB" id="416253at2759"/>
<dbReference type="PRINTS" id="PR00069">
    <property type="entry name" value="ALDKETRDTASE"/>
</dbReference>
<reference evidence="9 10" key="1">
    <citation type="journal article" date="2010" name="Nat. Biotechnol.">
        <title>Genome sequence of the model mushroom Schizophyllum commune.</title>
        <authorList>
            <person name="Ohm R.A."/>
            <person name="de Jong J.F."/>
            <person name="Lugones L.G."/>
            <person name="Aerts A."/>
            <person name="Kothe E."/>
            <person name="Stajich J.E."/>
            <person name="de Vries R.P."/>
            <person name="Record E."/>
            <person name="Levasseur A."/>
            <person name="Baker S.E."/>
            <person name="Bartholomew K.A."/>
            <person name="Coutinho P.M."/>
            <person name="Erdmann S."/>
            <person name="Fowler T.J."/>
            <person name="Gathman A.C."/>
            <person name="Lombard V."/>
            <person name="Henrissat B."/>
            <person name="Knabe N."/>
            <person name="Kuees U."/>
            <person name="Lilly W.W."/>
            <person name="Lindquist E."/>
            <person name="Lucas S."/>
            <person name="Magnuson J.K."/>
            <person name="Piumi F."/>
            <person name="Raudaskoski M."/>
            <person name="Salamov A."/>
            <person name="Schmutz J."/>
            <person name="Schwarze F.W.M.R."/>
            <person name="vanKuyk P.A."/>
            <person name="Horton J.S."/>
            <person name="Grigoriev I.V."/>
            <person name="Woesten H.A.B."/>
        </authorList>
    </citation>
    <scope>NUCLEOTIDE SEQUENCE [LARGE SCALE GENOMIC DNA]</scope>
    <source>
        <strain evidence="10">H4-8 / FGSC 9210</strain>
    </source>
</reference>
<dbReference type="eggNOG" id="KOG1577">
    <property type="taxonomic scope" value="Eukaryota"/>
</dbReference>
<dbReference type="InterPro" id="IPR023210">
    <property type="entry name" value="NADP_OxRdtase_dom"/>
</dbReference>
<sequence length="350" mass="37747">MAFGTVTLNDGHAIPAIAYGTGSKWKQKSVVEYVATAIDTGFSHIDTAQRALSPTSFHSQVAYISSEYSTEPDVGQAIRESGLARSDFFVTTKFGGGEVQEEFNKSLNNLGLKQVDLYLIHFPTPRIVGEKGVAGTWLELEKIRNSGRAKCDCLLPIITLVVLTEAARSIGVSNFQVSHLESVAEVSTITPAVNQIHLHPYNYAEMKPVLQYCAAHGIVVEAYSSLDPITKFPGGPVDAPLVAAASRRGATPVQALFLWVRAKGVVIVTTSSTKAHMEEYLAVGDLEPLTPEEVAAIDEAGKDGPPPVTAVMLARRQLTALALWRVVIHMILAVIMLTLGWKTGWLLVKG</sequence>
<dbReference type="GO" id="GO:0016616">
    <property type="term" value="F:oxidoreductase activity, acting on the CH-OH group of donors, NAD or NADP as acceptor"/>
    <property type="evidence" value="ECO:0007669"/>
    <property type="project" value="UniProtKB-ARBA"/>
</dbReference>
<dbReference type="InParanoid" id="D8PVD1"/>
<comment type="similarity">
    <text evidence="1">Belongs to the aldo/keto reductase family.</text>
</comment>
<dbReference type="Pfam" id="PF00248">
    <property type="entry name" value="Aldo_ket_red"/>
    <property type="match status" value="2"/>
</dbReference>
<proteinExistence type="inferred from homology"/>
<dbReference type="CDD" id="cd19120">
    <property type="entry name" value="AKR_AKR3C2-3"/>
    <property type="match status" value="1"/>
</dbReference>
<keyword evidence="7" id="KW-1133">Transmembrane helix</keyword>
<dbReference type="Gene3D" id="3.20.20.100">
    <property type="entry name" value="NADP-dependent oxidoreductase domain"/>
    <property type="match status" value="1"/>
</dbReference>
<dbReference type="HOGENOM" id="CLU_023205_0_3_1"/>
<keyword evidence="7" id="KW-0812">Transmembrane</keyword>
<keyword evidence="10" id="KW-1185">Reference proteome</keyword>
<gene>
    <name evidence="9" type="ORF">SCHCODRAFT_51428</name>
</gene>
<dbReference type="InterPro" id="IPR020471">
    <property type="entry name" value="AKR"/>
</dbReference>
<keyword evidence="7" id="KW-0472">Membrane</keyword>
<feature type="binding site" evidence="5">
    <location>
        <position position="121"/>
    </location>
    <ligand>
        <name>substrate</name>
    </ligand>
</feature>
<feature type="active site" description="Proton donor" evidence="4">
    <location>
        <position position="68"/>
    </location>
</feature>
<dbReference type="InterPro" id="IPR018170">
    <property type="entry name" value="Aldo/ket_reductase_CS"/>
</dbReference>
<dbReference type="VEuPathDB" id="FungiDB:SCHCODRAFT_01117717"/>
<feature type="domain" description="NADP-dependent oxidoreductase" evidence="8">
    <location>
        <begin position="2"/>
        <end position="150"/>
    </location>
</feature>
<name>D8PVD1_SCHCM</name>
<feature type="domain" description="NADP-dependent oxidoreductase" evidence="8">
    <location>
        <begin position="167"/>
        <end position="226"/>
    </location>
</feature>
<dbReference type="GO" id="GO:0016652">
    <property type="term" value="F:oxidoreductase activity, acting on NAD(P)H as acceptor"/>
    <property type="evidence" value="ECO:0007669"/>
    <property type="project" value="InterPro"/>
</dbReference>
<dbReference type="InterPro" id="IPR044494">
    <property type="entry name" value="AKR3C2/3"/>
</dbReference>
<evidence type="ECO:0000256" key="3">
    <source>
        <dbReference type="ARBA" id="ARBA00023002"/>
    </source>
</evidence>
<accession>D8PVD1</accession>
<evidence type="ECO:0000256" key="6">
    <source>
        <dbReference type="PIRSR" id="PIRSR000097-3"/>
    </source>
</evidence>
<dbReference type="SUPFAM" id="SSF51430">
    <property type="entry name" value="NAD(P)-linked oxidoreductase"/>
    <property type="match status" value="1"/>
</dbReference>
<dbReference type="EMBL" id="GL377303">
    <property type="protein sequence ID" value="EFJ00848.1"/>
    <property type="molecule type" value="Genomic_DNA"/>
</dbReference>
<dbReference type="OMA" id="LFITTKW"/>
<evidence type="ECO:0000256" key="7">
    <source>
        <dbReference type="SAM" id="Phobius"/>
    </source>
</evidence>
<feature type="site" description="Lowers pKa of active site Tyr" evidence="6">
    <location>
        <position position="93"/>
    </location>
</feature>
<keyword evidence="3" id="KW-0560">Oxidoreductase</keyword>
<dbReference type="Proteomes" id="UP000007431">
    <property type="component" value="Unassembled WGS sequence"/>
</dbReference>